<evidence type="ECO:0000259" key="3">
    <source>
        <dbReference type="Pfam" id="PF01467"/>
    </source>
</evidence>
<dbReference type="GO" id="GO:0016779">
    <property type="term" value="F:nucleotidyltransferase activity"/>
    <property type="evidence" value="ECO:0007669"/>
    <property type="project" value="UniProtKB-KW"/>
</dbReference>
<proteinExistence type="predicted"/>
<protein>
    <submittedName>
        <fullName evidence="4">D-glycero-beta-D-manno-heptose 1-phosphate adenylyltransferase</fullName>
    </submittedName>
</protein>
<evidence type="ECO:0000313" key="5">
    <source>
        <dbReference type="Proteomes" id="UP000230154"/>
    </source>
</evidence>
<dbReference type="AlphaFoldDB" id="A0A2H0TPW4"/>
<dbReference type="Proteomes" id="UP000230154">
    <property type="component" value="Unassembled WGS sequence"/>
</dbReference>
<dbReference type="InterPro" id="IPR050385">
    <property type="entry name" value="Archaeal_FAD_synthase"/>
</dbReference>
<evidence type="ECO:0000256" key="2">
    <source>
        <dbReference type="ARBA" id="ARBA00022695"/>
    </source>
</evidence>
<reference evidence="5" key="1">
    <citation type="submission" date="2017-09" db="EMBL/GenBank/DDBJ databases">
        <title>Depth-based differentiation of microbial function through sediment-hosted aquifers and enrichment of novel symbionts in the deep terrestrial subsurface.</title>
        <authorList>
            <person name="Probst A.J."/>
            <person name="Ladd B."/>
            <person name="Jarett J.K."/>
            <person name="Geller-Mcgrath D.E."/>
            <person name="Sieber C.M.K."/>
            <person name="Emerson J.B."/>
            <person name="Anantharaman K."/>
            <person name="Thomas B.C."/>
            <person name="Malmstrom R."/>
            <person name="Stieglmeier M."/>
            <person name="Klingl A."/>
            <person name="Woyke T."/>
            <person name="Ryan C.M."/>
            <person name="Banfield J.F."/>
        </authorList>
    </citation>
    <scope>NUCLEOTIDE SEQUENCE [LARGE SCALE GENOMIC DNA]</scope>
</reference>
<dbReference type="PANTHER" id="PTHR43793">
    <property type="entry name" value="FAD SYNTHASE"/>
    <property type="match status" value="1"/>
</dbReference>
<dbReference type="Gene3D" id="3.40.50.620">
    <property type="entry name" value="HUPs"/>
    <property type="match status" value="1"/>
</dbReference>
<dbReference type="InterPro" id="IPR004821">
    <property type="entry name" value="Cyt_trans-like"/>
</dbReference>
<dbReference type="SUPFAM" id="SSF52374">
    <property type="entry name" value="Nucleotidylyl transferase"/>
    <property type="match status" value="1"/>
</dbReference>
<keyword evidence="1 4" id="KW-0808">Transferase</keyword>
<dbReference type="EMBL" id="PFCB01000028">
    <property type="protein sequence ID" value="PIR74179.1"/>
    <property type="molecule type" value="Genomic_DNA"/>
</dbReference>
<dbReference type="PANTHER" id="PTHR43793:SF1">
    <property type="entry name" value="FAD SYNTHASE"/>
    <property type="match status" value="1"/>
</dbReference>
<comment type="caution">
    <text evidence="4">The sequence shown here is derived from an EMBL/GenBank/DDBJ whole genome shotgun (WGS) entry which is preliminary data.</text>
</comment>
<evidence type="ECO:0000313" key="4">
    <source>
        <dbReference type="EMBL" id="PIR74179.1"/>
    </source>
</evidence>
<keyword evidence="2 4" id="KW-0548">Nucleotidyltransferase</keyword>
<evidence type="ECO:0000256" key="1">
    <source>
        <dbReference type="ARBA" id="ARBA00022679"/>
    </source>
</evidence>
<gene>
    <name evidence="4" type="ORF">COU35_03925</name>
</gene>
<dbReference type="InterPro" id="IPR014729">
    <property type="entry name" value="Rossmann-like_a/b/a_fold"/>
</dbReference>
<feature type="domain" description="Cytidyltransferase-like" evidence="3">
    <location>
        <begin position="13"/>
        <end position="139"/>
    </location>
</feature>
<sequence>MNHTMNSEQKIVYTYGVFDMLHSGHVELLKEARALGDKLVVGIFTDEVAEEFKRRPIISQEQRLYVVEHLSCVDEVMIQDQLTPCKNIRLVKPHILAKGPGAGWGEGEETPGAGAIAEVGGVIVKLGYHDGISTSQIIKKIQDLK</sequence>
<accession>A0A2H0TPW4</accession>
<dbReference type="Pfam" id="PF01467">
    <property type="entry name" value="CTP_transf_like"/>
    <property type="match status" value="1"/>
</dbReference>
<name>A0A2H0TPW4_9BACT</name>
<organism evidence="4 5">
    <name type="scientific">Candidatus Magasanikbacteria bacterium CG10_big_fil_rev_8_21_14_0_10_47_10</name>
    <dbReference type="NCBI Taxonomy" id="1974652"/>
    <lineage>
        <taxon>Bacteria</taxon>
        <taxon>Candidatus Magasanikiibacteriota</taxon>
    </lineage>
</organism>
<dbReference type="NCBIfam" id="TIGR00125">
    <property type="entry name" value="cyt_tran_rel"/>
    <property type="match status" value="1"/>
</dbReference>